<dbReference type="Pfam" id="PF00027">
    <property type="entry name" value="cNMP_binding"/>
    <property type="match status" value="1"/>
</dbReference>
<dbReference type="InterPro" id="IPR051681">
    <property type="entry name" value="Ser/Thr_Kinases-Pseudokinases"/>
</dbReference>
<feature type="transmembrane region" description="Helical" evidence="8">
    <location>
        <begin position="102"/>
        <end position="120"/>
    </location>
</feature>
<dbReference type="GO" id="GO:0004674">
    <property type="term" value="F:protein serine/threonine kinase activity"/>
    <property type="evidence" value="ECO:0007669"/>
    <property type="project" value="UniProtKB-KW"/>
</dbReference>
<evidence type="ECO:0000256" key="5">
    <source>
        <dbReference type="ARBA" id="ARBA00022992"/>
    </source>
</evidence>
<feature type="domain" description="Cyclic nucleotide-binding" evidence="10">
    <location>
        <begin position="654"/>
        <end position="740"/>
    </location>
</feature>
<evidence type="ECO:0000256" key="6">
    <source>
        <dbReference type="PROSITE-ProRule" id="PRU10141"/>
    </source>
</evidence>
<keyword evidence="4 6" id="KW-0067">ATP-binding</keyword>
<accession>A0A2R5G5K8</accession>
<dbReference type="InterPro" id="IPR008271">
    <property type="entry name" value="Ser/Thr_kinase_AS"/>
</dbReference>
<dbReference type="Proteomes" id="UP000241890">
    <property type="component" value="Unassembled WGS sequence"/>
</dbReference>
<dbReference type="EMBL" id="BEYU01000011">
    <property type="protein sequence ID" value="GBG25058.1"/>
    <property type="molecule type" value="Genomic_DNA"/>
</dbReference>
<dbReference type="GO" id="GO:0005524">
    <property type="term" value="F:ATP binding"/>
    <property type="evidence" value="ECO:0007669"/>
    <property type="project" value="UniProtKB-UniRule"/>
</dbReference>
<dbReference type="InterPro" id="IPR014710">
    <property type="entry name" value="RmlC-like_jellyroll"/>
</dbReference>
<dbReference type="PROSITE" id="PS50042">
    <property type="entry name" value="CNMP_BINDING_3"/>
    <property type="match status" value="1"/>
</dbReference>
<keyword evidence="12" id="KW-1185">Reference proteome</keyword>
<dbReference type="SUPFAM" id="SSF51206">
    <property type="entry name" value="cAMP-binding domain-like"/>
    <property type="match status" value="1"/>
</dbReference>
<keyword evidence="2" id="KW-0140">cGMP</keyword>
<feature type="binding site" evidence="6">
    <location>
        <position position="390"/>
    </location>
    <ligand>
        <name>ATP</name>
        <dbReference type="ChEBI" id="CHEBI:30616"/>
    </ligand>
</feature>
<organism evidence="11 12">
    <name type="scientific">Hondaea fermentalgiana</name>
    <dbReference type="NCBI Taxonomy" id="2315210"/>
    <lineage>
        <taxon>Eukaryota</taxon>
        <taxon>Sar</taxon>
        <taxon>Stramenopiles</taxon>
        <taxon>Bigyra</taxon>
        <taxon>Labyrinthulomycetes</taxon>
        <taxon>Thraustochytrida</taxon>
        <taxon>Thraustochytriidae</taxon>
        <taxon>Hondaea</taxon>
    </lineage>
</organism>
<dbReference type="InterPro" id="IPR000719">
    <property type="entry name" value="Prot_kinase_dom"/>
</dbReference>
<dbReference type="InParanoid" id="A0A2R5G5K8"/>
<feature type="region of interest" description="Disordered" evidence="7">
    <location>
        <begin position="834"/>
        <end position="873"/>
    </location>
</feature>
<keyword evidence="1" id="KW-0723">Serine/threonine-protein kinase</keyword>
<sequence>MASVRPWNDFGSEFPSTHFPGDGGHGGGGGGGGGGPLITTIQSNSVAPNEIEQMSQMRHVLDRCVSSWLGSFRLYALEKFFIKTKRETEDARLLSMRLRVENLVIIGLALLMAAAAVVSLETGGVYLFGGLPVFVMSAITTVAFVRWFAVRSVDTLREKTLTAQDGLVASMTCIGAFPFLTALYDSSCEPLHLCQTAARVQAVGTAGMGTVMHALFIVLLAPKSSRLVLFVTLGAQAELAAVIALAAKTSGSSVTSREIIDGVLASFLLCVVAASTVHRGAVERRRWLVGASPASVKARKLVMAWHLGLLKSTSLKGASLTSQARKRSFTGDDRFAGDSARQFFAQLEGNATMQRLRIDPKNLQVLDFVGRGAMGEVFEAMYLEAPVAFKMLPGAMLNKKNCIQFITEVKILKGLRHPNIVQLMGVTWERESEMVGMVLELMSRGSLRSVLSDRRMLLTWEDPKAKLAIDIAKGMAFLHGQGLIHRDLKTDNILVSSTFTGKVSDFGTSKQIKEFCSTPVGTPFWRAPEVIRAEKYDRKADVYSYALLLLEIHTQLNPFETMSQMEAMEFPHRVAHEKYRLPLPADLPSDLRSLISDCWHENPKQRPPFTIIRRRLQRYLTKISEEEDNKEDAQLNKILMDQIILSGCYTREKFQDGDVIIKAGDEGDACFIVLSGEVEIFSPLDAEANQDNFPEGWKCVYVAMEGDFFGEMGMLVNQKRTATCRSRGDSTLIKFDRETFIEHLDEDVHAFVTQRIVENLQNIMSRVNGGDTKQDSARFSTSTANSDQSLVKIDEGTREALKVLQRGVSKRSSLTNYKNMSLKYKQNSLRTLKRENTLTISSPQLRRSGSSGSTPTGTHFQLRAPTDKNRNTNSMPSFLTGVQDALQSAQAEQAKAKQAKQEKEEIAKNNASCISRDASEHSEITLPEAKTCNEAKRTDADQQD</sequence>
<evidence type="ECO:0000256" key="7">
    <source>
        <dbReference type="SAM" id="MobiDB-lite"/>
    </source>
</evidence>
<keyword evidence="8" id="KW-0472">Membrane</keyword>
<evidence type="ECO:0000259" key="9">
    <source>
        <dbReference type="PROSITE" id="PS50011"/>
    </source>
</evidence>
<feature type="region of interest" description="Disordered" evidence="7">
    <location>
        <begin position="907"/>
        <end position="944"/>
    </location>
</feature>
<dbReference type="SMART" id="SM00100">
    <property type="entry name" value="cNMP"/>
    <property type="match status" value="1"/>
</dbReference>
<feature type="transmembrane region" description="Helical" evidence="8">
    <location>
        <begin position="227"/>
        <end position="247"/>
    </location>
</feature>
<dbReference type="PROSITE" id="PS50011">
    <property type="entry name" value="PROTEIN_KINASE_DOM"/>
    <property type="match status" value="1"/>
</dbReference>
<dbReference type="InterPro" id="IPR018490">
    <property type="entry name" value="cNMP-bd_dom_sf"/>
</dbReference>
<evidence type="ECO:0000313" key="12">
    <source>
        <dbReference type="Proteomes" id="UP000241890"/>
    </source>
</evidence>
<dbReference type="PANTHER" id="PTHR44329">
    <property type="entry name" value="SERINE/THREONINE-PROTEIN KINASE TNNI3K-RELATED"/>
    <property type="match status" value="1"/>
</dbReference>
<feature type="transmembrane region" description="Helical" evidence="8">
    <location>
        <begin position="200"/>
        <end position="220"/>
    </location>
</feature>
<keyword evidence="8" id="KW-0812">Transmembrane</keyword>
<evidence type="ECO:0000256" key="1">
    <source>
        <dbReference type="ARBA" id="ARBA00022527"/>
    </source>
</evidence>
<dbReference type="CDD" id="cd13999">
    <property type="entry name" value="STKc_MAP3K-like"/>
    <property type="match status" value="1"/>
</dbReference>
<feature type="transmembrane region" description="Helical" evidence="8">
    <location>
        <begin position="161"/>
        <end position="180"/>
    </location>
</feature>
<dbReference type="AlphaFoldDB" id="A0A2R5G5K8"/>
<feature type="compositionally biased region" description="Gly residues" evidence="7">
    <location>
        <begin position="21"/>
        <end position="36"/>
    </location>
</feature>
<dbReference type="Gene3D" id="2.60.120.10">
    <property type="entry name" value="Jelly Rolls"/>
    <property type="match status" value="1"/>
</dbReference>
<dbReference type="PROSITE" id="PS00108">
    <property type="entry name" value="PROTEIN_KINASE_ST"/>
    <property type="match status" value="1"/>
</dbReference>
<keyword evidence="11" id="KW-0808">Transferase</keyword>
<feature type="compositionally biased region" description="Polar residues" evidence="7">
    <location>
        <begin position="837"/>
        <end position="847"/>
    </location>
</feature>
<dbReference type="InterPro" id="IPR000595">
    <property type="entry name" value="cNMP-bd_dom"/>
</dbReference>
<dbReference type="SUPFAM" id="SSF56112">
    <property type="entry name" value="Protein kinase-like (PK-like)"/>
    <property type="match status" value="1"/>
</dbReference>
<protein>
    <submittedName>
        <fullName evidence="11">Protein kinase, putative</fullName>
    </submittedName>
</protein>
<proteinExistence type="predicted"/>
<dbReference type="CDD" id="cd00038">
    <property type="entry name" value="CAP_ED"/>
    <property type="match status" value="1"/>
</dbReference>
<evidence type="ECO:0000256" key="3">
    <source>
        <dbReference type="ARBA" id="ARBA00022741"/>
    </source>
</evidence>
<feature type="transmembrane region" description="Helical" evidence="8">
    <location>
        <begin position="126"/>
        <end position="149"/>
    </location>
</feature>
<keyword evidence="11" id="KW-0418">Kinase</keyword>
<evidence type="ECO:0000256" key="2">
    <source>
        <dbReference type="ARBA" id="ARBA00022535"/>
    </source>
</evidence>
<evidence type="ECO:0000256" key="4">
    <source>
        <dbReference type="ARBA" id="ARBA00022840"/>
    </source>
</evidence>
<keyword evidence="5" id="KW-0142">cGMP-binding</keyword>
<evidence type="ECO:0000259" key="10">
    <source>
        <dbReference type="PROSITE" id="PS50042"/>
    </source>
</evidence>
<dbReference type="InterPro" id="IPR001245">
    <property type="entry name" value="Ser-Thr/Tyr_kinase_cat_dom"/>
</dbReference>
<evidence type="ECO:0000256" key="8">
    <source>
        <dbReference type="SAM" id="Phobius"/>
    </source>
</evidence>
<keyword evidence="3 6" id="KW-0547">Nucleotide-binding</keyword>
<feature type="domain" description="Protein kinase" evidence="9">
    <location>
        <begin position="363"/>
        <end position="620"/>
    </location>
</feature>
<dbReference type="Gene3D" id="1.10.510.10">
    <property type="entry name" value="Transferase(Phosphotransferase) domain 1"/>
    <property type="match status" value="1"/>
</dbReference>
<feature type="region of interest" description="Disordered" evidence="7">
    <location>
        <begin position="15"/>
        <end position="39"/>
    </location>
</feature>
<dbReference type="PRINTS" id="PR00109">
    <property type="entry name" value="TYRKINASE"/>
</dbReference>
<dbReference type="PROSITE" id="PS00107">
    <property type="entry name" value="PROTEIN_KINASE_ATP"/>
    <property type="match status" value="1"/>
</dbReference>
<feature type="compositionally biased region" description="Low complexity" evidence="7">
    <location>
        <begin position="848"/>
        <end position="858"/>
    </location>
</feature>
<dbReference type="GO" id="GO:0030553">
    <property type="term" value="F:cGMP binding"/>
    <property type="evidence" value="ECO:0007669"/>
    <property type="project" value="UniProtKB-KW"/>
</dbReference>
<feature type="compositionally biased region" description="Basic and acidic residues" evidence="7">
    <location>
        <begin position="931"/>
        <end position="944"/>
    </location>
</feature>
<evidence type="ECO:0000313" key="11">
    <source>
        <dbReference type="EMBL" id="GBG25058.1"/>
    </source>
</evidence>
<gene>
    <name evidence="11" type="ORF">FCC1311_012752</name>
</gene>
<keyword evidence="8" id="KW-1133">Transmembrane helix</keyword>
<dbReference type="Pfam" id="PF07714">
    <property type="entry name" value="PK_Tyr_Ser-Thr"/>
    <property type="match status" value="1"/>
</dbReference>
<dbReference type="InterPro" id="IPR017441">
    <property type="entry name" value="Protein_kinase_ATP_BS"/>
</dbReference>
<dbReference type="InterPro" id="IPR011009">
    <property type="entry name" value="Kinase-like_dom_sf"/>
</dbReference>
<reference evidence="11 12" key="1">
    <citation type="submission" date="2017-12" db="EMBL/GenBank/DDBJ databases">
        <title>Sequencing, de novo assembly and annotation of complete genome of a new Thraustochytrid species, strain FCC1311.</title>
        <authorList>
            <person name="Sedici K."/>
            <person name="Godart F."/>
            <person name="Aiese Cigliano R."/>
            <person name="Sanseverino W."/>
            <person name="Barakat M."/>
            <person name="Ortet P."/>
            <person name="Marechal E."/>
            <person name="Cagnac O."/>
            <person name="Amato A."/>
        </authorList>
    </citation>
    <scope>NUCLEOTIDE SEQUENCE [LARGE SCALE GENOMIC DNA]</scope>
</reference>
<comment type="caution">
    <text evidence="11">The sequence shown here is derived from an EMBL/GenBank/DDBJ whole genome shotgun (WGS) entry which is preliminary data.</text>
</comment>
<dbReference type="SMART" id="SM00220">
    <property type="entry name" value="S_TKc"/>
    <property type="match status" value="1"/>
</dbReference>
<name>A0A2R5G5K8_9STRA</name>
<dbReference type="OrthoDB" id="193416at2759"/>